<organism evidence="2 3">
    <name type="scientific">Myotis brandtii</name>
    <name type="common">Brandt's bat</name>
    <dbReference type="NCBI Taxonomy" id="109478"/>
    <lineage>
        <taxon>Eukaryota</taxon>
        <taxon>Metazoa</taxon>
        <taxon>Chordata</taxon>
        <taxon>Craniata</taxon>
        <taxon>Vertebrata</taxon>
        <taxon>Euteleostomi</taxon>
        <taxon>Mammalia</taxon>
        <taxon>Eutheria</taxon>
        <taxon>Laurasiatheria</taxon>
        <taxon>Chiroptera</taxon>
        <taxon>Yangochiroptera</taxon>
        <taxon>Vespertilionidae</taxon>
        <taxon>Myotis</taxon>
    </lineage>
</organism>
<feature type="region of interest" description="Disordered" evidence="1">
    <location>
        <begin position="40"/>
        <end position="74"/>
    </location>
</feature>
<dbReference type="EMBL" id="KE164201">
    <property type="protein sequence ID" value="EPQ15999.1"/>
    <property type="molecule type" value="Genomic_DNA"/>
</dbReference>
<protein>
    <submittedName>
        <fullName evidence="2">Uncharacterized protein</fullName>
    </submittedName>
</protein>
<feature type="compositionally biased region" description="Polar residues" evidence="1">
    <location>
        <begin position="43"/>
        <end position="52"/>
    </location>
</feature>
<gene>
    <name evidence="2" type="ORF">D623_10017665</name>
</gene>
<keyword evidence="3" id="KW-1185">Reference proteome</keyword>
<accession>S7NF30</accession>
<feature type="compositionally biased region" description="Polar residues" evidence="1">
    <location>
        <begin position="61"/>
        <end position="74"/>
    </location>
</feature>
<evidence type="ECO:0000313" key="2">
    <source>
        <dbReference type="EMBL" id="EPQ15999.1"/>
    </source>
</evidence>
<proteinExistence type="predicted"/>
<name>S7NF30_MYOBR</name>
<reference evidence="2 3" key="1">
    <citation type="journal article" date="2013" name="Nat. Commun.">
        <title>Genome analysis reveals insights into physiology and longevity of the Brandt's bat Myotis brandtii.</title>
        <authorList>
            <person name="Seim I."/>
            <person name="Fang X."/>
            <person name="Xiong Z."/>
            <person name="Lobanov A.V."/>
            <person name="Huang Z."/>
            <person name="Ma S."/>
            <person name="Feng Y."/>
            <person name="Turanov A.A."/>
            <person name="Zhu Y."/>
            <person name="Lenz T.L."/>
            <person name="Gerashchenko M.V."/>
            <person name="Fan D."/>
            <person name="Hee Yim S."/>
            <person name="Yao X."/>
            <person name="Jordan D."/>
            <person name="Xiong Y."/>
            <person name="Ma Y."/>
            <person name="Lyapunov A.N."/>
            <person name="Chen G."/>
            <person name="Kulakova O.I."/>
            <person name="Sun Y."/>
            <person name="Lee S.G."/>
            <person name="Bronson R.T."/>
            <person name="Moskalev A.A."/>
            <person name="Sunyaev S.R."/>
            <person name="Zhang G."/>
            <person name="Krogh A."/>
            <person name="Wang J."/>
            <person name="Gladyshev V.N."/>
        </authorList>
    </citation>
    <scope>NUCLEOTIDE SEQUENCE [LARGE SCALE GENOMIC DNA]</scope>
</reference>
<dbReference type="AlphaFoldDB" id="S7NF30"/>
<dbReference type="Proteomes" id="UP000052978">
    <property type="component" value="Unassembled WGS sequence"/>
</dbReference>
<evidence type="ECO:0000256" key="1">
    <source>
        <dbReference type="SAM" id="MobiDB-lite"/>
    </source>
</evidence>
<sequence>MCPYLASLSLICELDAVSSVLNDMIQHKHCQCGRHLGRAVSAPTVSGPSASLTPAPPMPSTELSVQQAPGNGDG</sequence>
<evidence type="ECO:0000313" key="3">
    <source>
        <dbReference type="Proteomes" id="UP000052978"/>
    </source>
</evidence>